<feature type="transmembrane region" description="Helical" evidence="5">
    <location>
        <begin position="161"/>
        <end position="182"/>
    </location>
</feature>
<evidence type="ECO:0000313" key="6">
    <source>
        <dbReference type="EMBL" id="RVQ68921.1"/>
    </source>
</evidence>
<protein>
    <submittedName>
        <fullName evidence="6">Isoprenylcysteine carboxylmethyltransferase family protein</fullName>
    </submittedName>
</protein>
<feature type="transmembrane region" description="Helical" evidence="5">
    <location>
        <begin position="77"/>
        <end position="97"/>
    </location>
</feature>
<dbReference type="OrthoDB" id="9789029at2"/>
<proteinExistence type="predicted"/>
<feature type="transmembrane region" description="Helical" evidence="5">
    <location>
        <begin position="47"/>
        <end position="65"/>
    </location>
</feature>
<keyword evidence="7" id="KW-1185">Reference proteome</keyword>
<comment type="subcellular location">
    <subcellularLocation>
        <location evidence="1">Endomembrane system</location>
        <topology evidence="1">Multi-pass membrane protein</topology>
    </subcellularLocation>
</comment>
<evidence type="ECO:0000256" key="4">
    <source>
        <dbReference type="ARBA" id="ARBA00023136"/>
    </source>
</evidence>
<dbReference type="GO" id="GO:0012505">
    <property type="term" value="C:endomembrane system"/>
    <property type="evidence" value="ECO:0007669"/>
    <property type="project" value="UniProtKB-SubCell"/>
</dbReference>
<dbReference type="AlphaFoldDB" id="A0A437GZW9"/>
<dbReference type="PROSITE" id="PS50244">
    <property type="entry name" value="S5A_REDUCTASE"/>
    <property type="match status" value="1"/>
</dbReference>
<dbReference type="PANTHER" id="PTHR43847:SF1">
    <property type="entry name" value="BLL3993 PROTEIN"/>
    <property type="match status" value="1"/>
</dbReference>
<accession>A0A437GZW9</accession>
<keyword evidence="2 5" id="KW-0812">Transmembrane</keyword>
<evidence type="ECO:0000256" key="5">
    <source>
        <dbReference type="SAM" id="Phobius"/>
    </source>
</evidence>
<comment type="caution">
    <text evidence="6">The sequence shown here is derived from an EMBL/GenBank/DDBJ whole genome shotgun (WGS) entry which is preliminary data.</text>
</comment>
<dbReference type="InterPro" id="IPR007318">
    <property type="entry name" value="Phopholipid_MeTrfase"/>
</dbReference>
<dbReference type="Proteomes" id="UP000283003">
    <property type="component" value="Unassembled WGS sequence"/>
</dbReference>
<organism evidence="6 7">
    <name type="scientific">Croceicoccus ponticola</name>
    <dbReference type="NCBI Taxonomy" id="2217664"/>
    <lineage>
        <taxon>Bacteria</taxon>
        <taxon>Pseudomonadati</taxon>
        <taxon>Pseudomonadota</taxon>
        <taxon>Alphaproteobacteria</taxon>
        <taxon>Sphingomonadales</taxon>
        <taxon>Erythrobacteraceae</taxon>
        <taxon>Croceicoccus</taxon>
    </lineage>
</organism>
<name>A0A437GZW9_9SPHN</name>
<keyword evidence="6" id="KW-0489">Methyltransferase</keyword>
<keyword evidence="4 5" id="KW-0472">Membrane</keyword>
<keyword evidence="6" id="KW-0808">Transferase</keyword>
<feature type="transmembrane region" description="Helical" evidence="5">
    <location>
        <begin position="103"/>
        <end position="123"/>
    </location>
</feature>
<evidence type="ECO:0000313" key="7">
    <source>
        <dbReference type="Proteomes" id="UP000283003"/>
    </source>
</evidence>
<sequence>MASLPETAASPAKFDWKAEAIRFAERAFLVVLSTGVIVRLAPHIAEHPQLVLFLLGELVGVFMLLIQRRGAWTVKPWPIFIAVVGTGLALCVIPEGTAYISNLVSFAIIATGAIITLSAKVFLGRSFGVIPANRGVKSIGVYRLVRHPMYLGYMISHIGYVLMYLSAWNVAIYAIVWTALYFRTIEEEKFLRQDESYRQYAEKVRYKLIPGVV</sequence>
<feature type="transmembrane region" description="Helical" evidence="5">
    <location>
        <begin position="23"/>
        <end position="41"/>
    </location>
</feature>
<dbReference type="RefSeq" id="WP_127611107.1">
    <property type="nucleotide sequence ID" value="NZ_RXOL01000001.1"/>
</dbReference>
<keyword evidence="3 5" id="KW-1133">Transmembrane helix</keyword>
<dbReference type="Gene3D" id="1.20.120.1630">
    <property type="match status" value="1"/>
</dbReference>
<reference evidence="6 7" key="1">
    <citation type="submission" date="2018-12" db="EMBL/GenBank/DDBJ databases">
        <title>Croceicoccus ponticola sp. nov., a lipolytic bacterium isolated from seawater.</title>
        <authorList>
            <person name="Yoon J.-H."/>
        </authorList>
    </citation>
    <scope>NUCLEOTIDE SEQUENCE [LARGE SCALE GENOMIC DNA]</scope>
    <source>
        <strain evidence="6 7">GM-16</strain>
    </source>
</reference>
<dbReference type="EMBL" id="RXOL01000001">
    <property type="protein sequence ID" value="RVQ68921.1"/>
    <property type="molecule type" value="Genomic_DNA"/>
</dbReference>
<evidence type="ECO:0000256" key="3">
    <source>
        <dbReference type="ARBA" id="ARBA00022989"/>
    </source>
</evidence>
<dbReference type="PANTHER" id="PTHR43847">
    <property type="entry name" value="BLL3993 PROTEIN"/>
    <property type="match status" value="1"/>
</dbReference>
<dbReference type="GO" id="GO:0008168">
    <property type="term" value="F:methyltransferase activity"/>
    <property type="evidence" value="ECO:0007669"/>
    <property type="project" value="UniProtKB-KW"/>
</dbReference>
<evidence type="ECO:0000256" key="2">
    <source>
        <dbReference type="ARBA" id="ARBA00022692"/>
    </source>
</evidence>
<gene>
    <name evidence="6" type="ORF">EKN06_01470</name>
</gene>
<dbReference type="InterPro" id="IPR052527">
    <property type="entry name" value="Metal_cation-efflux_comp"/>
</dbReference>
<dbReference type="Pfam" id="PF04191">
    <property type="entry name" value="PEMT"/>
    <property type="match status" value="1"/>
</dbReference>
<evidence type="ECO:0000256" key="1">
    <source>
        <dbReference type="ARBA" id="ARBA00004127"/>
    </source>
</evidence>
<dbReference type="GO" id="GO:0032259">
    <property type="term" value="P:methylation"/>
    <property type="evidence" value="ECO:0007669"/>
    <property type="project" value="UniProtKB-KW"/>
</dbReference>